<gene>
    <name evidence="1" type="ORF">GCK32_007803</name>
</gene>
<protein>
    <submittedName>
        <fullName evidence="1">Uncharacterized protein</fullName>
    </submittedName>
</protein>
<name>A0AAN8IJ62_TRICO</name>
<keyword evidence="2" id="KW-1185">Reference proteome</keyword>
<dbReference type="AlphaFoldDB" id="A0AAN8IJ62"/>
<reference evidence="1 2" key="1">
    <citation type="submission" date="2019-10" db="EMBL/GenBank/DDBJ databases">
        <title>Assembly and Annotation for the nematode Trichostrongylus colubriformis.</title>
        <authorList>
            <person name="Martin J."/>
        </authorList>
    </citation>
    <scope>NUCLEOTIDE SEQUENCE [LARGE SCALE GENOMIC DNA]</scope>
    <source>
        <strain evidence="1">G859</strain>
        <tissue evidence="1">Whole worm</tissue>
    </source>
</reference>
<accession>A0AAN8IJ62</accession>
<dbReference type="Proteomes" id="UP001331761">
    <property type="component" value="Unassembled WGS sequence"/>
</dbReference>
<evidence type="ECO:0000313" key="1">
    <source>
        <dbReference type="EMBL" id="KAK5971252.1"/>
    </source>
</evidence>
<sequence>MPIRFLSMVPDLQHRNPDTIRTIHIIISLHDAITICQTLIVALLRTPSNSVGNAFDKDIQVGIALDETVLVVMEHITIFFAHYPTDDHPHPEDLVAAHHQGVPLGAVVHHAIIRTMRGTQEHRYADAPIPPNVTTVDPFHRTLDIRIDPPVHNIERFVSVLQ</sequence>
<organism evidence="1 2">
    <name type="scientific">Trichostrongylus colubriformis</name>
    <name type="common">Black scour worm</name>
    <dbReference type="NCBI Taxonomy" id="6319"/>
    <lineage>
        <taxon>Eukaryota</taxon>
        <taxon>Metazoa</taxon>
        <taxon>Ecdysozoa</taxon>
        <taxon>Nematoda</taxon>
        <taxon>Chromadorea</taxon>
        <taxon>Rhabditida</taxon>
        <taxon>Rhabditina</taxon>
        <taxon>Rhabditomorpha</taxon>
        <taxon>Strongyloidea</taxon>
        <taxon>Trichostrongylidae</taxon>
        <taxon>Trichostrongylus</taxon>
    </lineage>
</organism>
<dbReference type="EMBL" id="WIXE01018053">
    <property type="protein sequence ID" value="KAK5971252.1"/>
    <property type="molecule type" value="Genomic_DNA"/>
</dbReference>
<evidence type="ECO:0000313" key="2">
    <source>
        <dbReference type="Proteomes" id="UP001331761"/>
    </source>
</evidence>
<comment type="caution">
    <text evidence="1">The sequence shown here is derived from an EMBL/GenBank/DDBJ whole genome shotgun (WGS) entry which is preliminary data.</text>
</comment>
<proteinExistence type="predicted"/>